<accession>A0A197KGN8</accession>
<dbReference type="Gene3D" id="1.10.238.10">
    <property type="entry name" value="EF-hand"/>
    <property type="match status" value="1"/>
</dbReference>
<dbReference type="OrthoDB" id="26525at2759"/>
<sequence>MSTNKTFDTLTEDLIEILASYLEPLDMVHLGATCKHLQKSINRPEIWEHKAVDDFGDRFTITSILDSAGLDLGDQLKPEPLDWRQYYQERHAAMTKMNSSADDQIAKSEKDYDEAQELLRGFQSTGDVDSLSRAAQLMVGVLDNFPGHAGCYHLLGFTLYVLNELEDALSLLEIGSMVDPNYEPISELTREIQGLLEGYGSTMTDGAPLLDSAKELSAPLKAALTAIFNSFDKDKDGSLKPSELSDFVYKTNGSRPPQAFLTQMGIQFGKDAKGYLTLEGFFNFFLEQTLEDPIETRRDLEKHGWDGDRLVRCDIARNA</sequence>
<dbReference type="SUPFAM" id="SSF48452">
    <property type="entry name" value="TPR-like"/>
    <property type="match status" value="1"/>
</dbReference>
<dbReference type="Proteomes" id="UP000078512">
    <property type="component" value="Unassembled WGS sequence"/>
</dbReference>
<evidence type="ECO:0000256" key="1">
    <source>
        <dbReference type="SAM" id="Coils"/>
    </source>
</evidence>
<feature type="domain" description="EF-hand" evidence="2">
    <location>
        <begin position="219"/>
        <end position="254"/>
    </location>
</feature>
<dbReference type="CDD" id="cd09917">
    <property type="entry name" value="F-box_SF"/>
    <property type="match status" value="1"/>
</dbReference>
<organism evidence="3 4">
    <name type="scientific">Linnemannia elongata AG-77</name>
    <dbReference type="NCBI Taxonomy" id="1314771"/>
    <lineage>
        <taxon>Eukaryota</taxon>
        <taxon>Fungi</taxon>
        <taxon>Fungi incertae sedis</taxon>
        <taxon>Mucoromycota</taxon>
        <taxon>Mortierellomycotina</taxon>
        <taxon>Mortierellomycetes</taxon>
        <taxon>Mortierellales</taxon>
        <taxon>Mortierellaceae</taxon>
        <taxon>Linnemannia</taxon>
    </lineage>
</organism>
<keyword evidence="1" id="KW-0175">Coiled coil</keyword>
<name>A0A197KGN8_9FUNG</name>
<dbReference type="EMBL" id="KV442012">
    <property type="protein sequence ID" value="OAQ36323.1"/>
    <property type="molecule type" value="Genomic_DNA"/>
</dbReference>
<dbReference type="InterPro" id="IPR011992">
    <property type="entry name" value="EF-hand-dom_pair"/>
</dbReference>
<dbReference type="InterPro" id="IPR002048">
    <property type="entry name" value="EF_hand_dom"/>
</dbReference>
<dbReference type="Gene3D" id="1.20.1280.50">
    <property type="match status" value="1"/>
</dbReference>
<proteinExistence type="predicted"/>
<dbReference type="GO" id="GO:0005509">
    <property type="term" value="F:calcium ion binding"/>
    <property type="evidence" value="ECO:0007669"/>
    <property type="project" value="InterPro"/>
</dbReference>
<dbReference type="PROSITE" id="PS50222">
    <property type="entry name" value="EF_HAND_2"/>
    <property type="match status" value="1"/>
</dbReference>
<reference evidence="3 4" key="1">
    <citation type="submission" date="2016-05" db="EMBL/GenBank/DDBJ databases">
        <title>Genome sequencing reveals origins of a unique bacterial endosymbiosis in the earliest lineages of terrestrial Fungi.</title>
        <authorList>
            <consortium name="DOE Joint Genome Institute"/>
            <person name="Uehling J."/>
            <person name="Gryganskyi A."/>
            <person name="Hameed K."/>
            <person name="Tschaplinski T."/>
            <person name="Misztal P."/>
            <person name="Wu S."/>
            <person name="Desiro A."/>
            <person name="Vande Pol N."/>
            <person name="Du Z.-Y."/>
            <person name="Zienkiewicz A."/>
            <person name="Zienkiewicz K."/>
            <person name="Morin E."/>
            <person name="Tisserant E."/>
            <person name="Splivallo R."/>
            <person name="Hainaut M."/>
            <person name="Henrissat B."/>
            <person name="Ohm R."/>
            <person name="Kuo A."/>
            <person name="Yan J."/>
            <person name="Lipzen A."/>
            <person name="Nolan M."/>
            <person name="Labutti K."/>
            <person name="Barry K."/>
            <person name="Goldstein A."/>
            <person name="Labbe J."/>
            <person name="Schadt C."/>
            <person name="Tuskan G."/>
            <person name="Grigoriev I."/>
            <person name="Martin F."/>
            <person name="Vilgalys R."/>
            <person name="Bonito G."/>
        </authorList>
    </citation>
    <scope>NUCLEOTIDE SEQUENCE [LARGE SCALE GENOMIC DNA]</scope>
    <source>
        <strain evidence="3 4">AG-77</strain>
    </source>
</reference>
<dbReference type="AlphaFoldDB" id="A0A197KGN8"/>
<evidence type="ECO:0000313" key="3">
    <source>
        <dbReference type="EMBL" id="OAQ36323.1"/>
    </source>
</evidence>
<dbReference type="STRING" id="1314771.A0A197KGN8"/>
<feature type="coiled-coil region" evidence="1">
    <location>
        <begin position="98"/>
        <end position="125"/>
    </location>
</feature>
<evidence type="ECO:0000313" key="4">
    <source>
        <dbReference type="Proteomes" id="UP000078512"/>
    </source>
</evidence>
<dbReference type="InterPro" id="IPR011990">
    <property type="entry name" value="TPR-like_helical_dom_sf"/>
</dbReference>
<evidence type="ECO:0000259" key="2">
    <source>
        <dbReference type="PROSITE" id="PS50222"/>
    </source>
</evidence>
<dbReference type="SUPFAM" id="SSF81383">
    <property type="entry name" value="F-box domain"/>
    <property type="match status" value="1"/>
</dbReference>
<dbReference type="SUPFAM" id="SSF47473">
    <property type="entry name" value="EF-hand"/>
    <property type="match status" value="1"/>
</dbReference>
<keyword evidence="4" id="KW-1185">Reference proteome</keyword>
<dbReference type="InterPro" id="IPR036047">
    <property type="entry name" value="F-box-like_dom_sf"/>
</dbReference>
<gene>
    <name evidence="3" type="ORF">K457DRAFT_132292</name>
</gene>
<protein>
    <recommendedName>
        <fullName evidence="2">EF-hand domain-containing protein</fullName>
    </recommendedName>
</protein>